<comment type="caution">
    <text evidence="2">The sequence shown here is derived from an EMBL/GenBank/DDBJ whole genome shotgun (WGS) entry which is preliminary data.</text>
</comment>
<gene>
    <name evidence="2" type="ORF">KC678_00795</name>
</gene>
<organism evidence="2 3">
    <name type="scientific">Candidatus Dojkabacteria bacterium</name>
    <dbReference type="NCBI Taxonomy" id="2099670"/>
    <lineage>
        <taxon>Bacteria</taxon>
        <taxon>Candidatus Dojkabacteria</taxon>
    </lineage>
</organism>
<evidence type="ECO:0000313" key="2">
    <source>
        <dbReference type="EMBL" id="MCA9380787.1"/>
    </source>
</evidence>
<reference evidence="2" key="2">
    <citation type="journal article" date="2021" name="Microbiome">
        <title>Successional dynamics and alternative stable states in a saline activated sludge microbial community over 9 years.</title>
        <authorList>
            <person name="Wang Y."/>
            <person name="Ye J."/>
            <person name="Ju F."/>
            <person name="Liu L."/>
            <person name="Boyd J.A."/>
            <person name="Deng Y."/>
            <person name="Parks D.H."/>
            <person name="Jiang X."/>
            <person name="Yin X."/>
            <person name="Woodcroft B.J."/>
            <person name="Tyson G.W."/>
            <person name="Hugenholtz P."/>
            <person name="Polz M.F."/>
            <person name="Zhang T."/>
        </authorList>
    </citation>
    <scope>NUCLEOTIDE SEQUENCE</scope>
    <source>
        <strain evidence="2">HKST-UBA13</strain>
    </source>
</reference>
<protein>
    <submittedName>
        <fullName evidence="2">Uncharacterized protein</fullName>
    </submittedName>
</protein>
<sequence>MEDETMHEDTMDSKSSSGLISSFLSIFGSILKTIWFLFMTIVRFFVKLPIGGKIIFLLLISLAVLISYGLGYKAGEKVTVNYYETELGLTEKEIKDLKPVFQNIKENGTITIDELKQLSDDLKN</sequence>
<feature type="transmembrane region" description="Helical" evidence="1">
    <location>
        <begin position="20"/>
        <end position="42"/>
    </location>
</feature>
<proteinExistence type="predicted"/>
<dbReference type="EMBL" id="JAGQLJ010000014">
    <property type="protein sequence ID" value="MCA9380787.1"/>
    <property type="molecule type" value="Genomic_DNA"/>
</dbReference>
<keyword evidence="1" id="KW-0472">Membrane</keyword>
<evidence type="ECO:0000256" key="1">
    <source>
        <dbReference type="SAM" id="Phobius"/>
    </source>
</evidence>
<feature type="transmembrane region" description="Helical" evidence="1">
    <location>
        <begin position="54"/>
        <end position="72"/>
    </location>
</feature>
<dbReference type="Proteomes" id="UP000775877">
    <property type="component" value="Unassembled WGS sequence"/>
</dbReference>
<accession>A0A955IAR3</accession>
<evidence type="ECO:0000313" key="3">
    <source>
        <dbReference type="Proteomes" id="UP000775877"/>
    </source>
</evidence>
<name>A0A955IAR3_9BACT</name>
<reference evidence="2" key="1">
    <citation type="submission" date="2020-04" db="EMBL/GenBank/DDBJ databases">
        <authorList>
            <person name="Zhang T."/>
        </authorList>
    </citation>
    <scope>NUCLEOTIDE SEQUENCE</scope>
    <source>
        <strain evidence="2">HKST-UBA13</strain>
    </source>
</reference>
<dbReference type="AlphaFoldDB" id="A0A955IAR3"/>
<keyword evidence="1" id="KW-1133">Transmembrane helix</keyword>
<keyword evidence="1" id="KW-0812">Transmembrane</keyword>